<comment type="caution">
    <text evidence="2">The sequence shown here is derived from an EMBL/GenBank/DDBJ whole genome shotgun (WGS) entry which is preliminary data.</text>
</comment>
<keyword evidence="3" id="KW-1185">Reference proteome</keyword>
<evidence type="ECO:0000313" key="3">
    <source>
        <dbReference type="Proteomes" id="UP000287447"/>
    </source>
</evidence>
<protein>
    <submittedName>
        <fullName evidence="2">Uncharacterized protein</fullName>
    </submittedName>
</protein>
<dbReference type="AlphaFoldDB" id="A0A437QXN1"/>
<dbReference type="RefSeq" id="WP_127764643.1">
    <property type="nucleotide sequence ID" value="NZ_SADE01000001.1"/>
</dbReference>
<keyword evidence="1" id="KW-0732">Signal</keyword>
<feature type="chain" id="PRO_5019522056" evidence="1">
    <location>
        <begin position="20"/>
        <end position="121"/>
    </location>
</feature>
<gene>
    <name evidence="2" type="ORF">EOI86_08525</name>
</gene>
<organism evidence="2 3">
    <name type="scientific">Hwanghaeella grinnelliae</name>
    <dbReference type="NCBI Taxonomy" id="2500179"/>
    <lineage>
        <taxon>Bacteria</taxon>
        <taxon>Pseudomonadati</taxon>
        <taxon>Pseudomonadota</taxon>
        <taxon>Alphaproteobacteria</taxon>
        <taxon>Rhodospirillales</taxon>
        <taxon>Rhodospirillaceae</taxon>
        <taxon>Hwanghaeella</taxon>
    </lineage>
</organism>
<dbReference type="OrthoDB" id="573055at2"/>
<accession>A0A437QXN1</accession>
<dbReference type="EMBL" id="SADE01000001">
    <property type="protein sequence ID" value="RVU39272.1"/>
    <property type="molecule type" value="Genomic_DNA"/>
</dbReference>
<feature type="signal peptide" evidence="1">
    <location>
        <begin position="1"/>
        <end position="19"/>
    </location>
</feature>
<dbReference type="Proteomes" id="UP000287447">
    <property type="component" value="Unassembled WGS sequence"/>
</dbReference>
<name>A0A437QXN1_9PROT</name>
<sequence>MRGLILCSVWVLMSFPAVALAGKADVLKVQVTQQGDSYRFDVTVAHEDTGWDHYADAWEVVGPDGKVLGVRTLFHPHVDEQPFTRSLSGVKIPAGVDQVTVRAHDKVDGWGGAEATVKIPR</sequence>
<evidence type="ECO:0000313" key="2">
    <source>
        <dbReference type="EMBL" id="RVU39272.1"/>
    </source>
</evidence>
<reference evidence="3" key="1">
    <citation type="submission" date="2019-01" db="EMBL/GenBank/DDBJ databases">
        <title>Gri0909 isolated from a small marine red alga.</title>
        <authorList>
            <person name="Kim J."/>
            <person name="Jeong S.E."/>
            <person name="Jeon C.O."/>
        </authorList>
    </citation>
    <scope>NUCLEOTIDE SEQUENCE [LARGE SCALE GENOMIC DNA]</scope>
    <source>
        <strain evidence="3">Gri0909</strain>
    </source>
</reference>
<proteinExistence type="predicted"/>
<evidence type="ECO:0000256" key="1">
    <source>
        <dbReference type="SAM" id="SignalP"/>
    </source>
</evidence>